<dbReference type="PROSITE" id="PS50011">
    <property type="entry name" value="PROTEIN_KINASE_DOM"/>
    <property type="match status" value="1"/>
</dbReference>
<dbReference type="WBParaSite" id="PgR011_g040_t01">
    <property type="protein sequence ID" value="PgR011_g040_t01"/>
    <property type="gene ID" value="PgR011_g040"/>
</dbReference>
<dbReference type="InterPro" id="IPR050235">
    <property type="entry name" value="CK1_Ser-Thr_kinase"/>
</dbReference>
<feature type="domain" description="Protein kinase" evidence="3">
    <location>
        <begin position="48"/>
        <end position="315"/>
    </location>
</feature>
<dbReference type="SUPFAM" id="SSF56112">
    <property type="entry name" value="Protein kinase-like (PK-like)"/>
    <property type="match status" value="1"/>
</dbReference>
<accession>A0A915ALL8</accession>
<sequence length="372" mass="42649">NEKWLHYNHSVPSFLASVLFSNGYLYIMNVDRLPSVCDVVISSKDKCYKLVELIGEGGYGCVFRASTSGDEKYVALKAEKYTKTVLKIEIGVLKVANQRDCKHICKMHDYGHVKREFMFVVMTLLGPDLNKLRNEQFDRHFTIATVVRVALQTLNAIEELHHCGFISRDIKPGNFAIGSREENMQKLIFIFDFGLARKYVDKNFNHLPSRGETGWRGTTRYGSLQAHHKQDLSRKDDLESWIYMIVELTKGSLPWRLITDRAVVQKKKEEARKDKGSFLASCPPQYAELLKAIDKLKFTTTPNYAALYKILDEILKTNNVRLKARYDWERDADDISSVTSSTIHSVVDISPPKSLQAGNEDWDRPTQHELPP</sequence>
<proteinExistence type="predicted"/>
<dbReference type="GO" id="GO:0004672">
    <property type="term" value="F:protein kinase activity"/>
    <property type="evidence" value="ECO:0007669"/>
    <property type="project" value="InterPro"/>
</dbReference>
<evidence type="ECO:0000256" key="2">
    <source>
        <dbReference type="SAM" id="MobiDB-lite"/>
    </source>
</evidence>
<dbReference type="PROSITE" id="PS00107">
    <property type="entry name" value="PROTEIN_KINASE_ATP"/>
    <property type="match status" value="1"/>
</dbReference>
<name>A0A915ALL8_PARUN</name>
<evidence type="ECO:0000259" key="3">
    <source>
        <dbReference type="PROSITE" id="PS50011"/>
    </source>
</evidence>
<dbReference type="Gene3D" id="1.10.510.10">
    <property type="entry name" value="Transferase(Phosphotransferase) domain 1"/>
    <property type="match status" value="1"/>
</dbReference>
<feature type="region of interest" description="Disordered" evidence="2">
    <location>
        <begin position="349"/>
        <end position="372"/>
    </location>
</feature>
<dbReference type="InterPro" id="IPR000719">
    <property type="entry name" value="Prot_kinase_dom"/>
</dbReference>
<keyword evidence="1" id="KW-0067">ATP-binding</keyword>
<keyword evidence="1" id="KW-0547">Nucleotide-binding</keyword>
<protein>
    <submittedName>
        <fullName evidence="5">Protein kinase domain-containing protein</fullName>
    </submittedName>
</protein>
<dbReference type="Pfam" id="PF00069">
    <property type="entry name" value="Pkinase"/>
    <property type="match status" value="1"/>
</dbReference>
<evidence type="ECO:0000313" key="4">
    <source>
        <dbReference type="Proteomes" id="UP000887569"/>
    </source>
</evidence>
<dbReference type="AlphaFoldDB" id="A0A915ALL8"/>
<dbReference type="InterPro" id="IPR017441">
    <property type="entry name" value="Protein_kinase_ATP_BS"/>
</dbReference>
<keyword evidence="4" id="KW-1185">Reference proteome</keyword>
<evidence type="ECO:0000256" key="1">
    <source>
        <dbReference type="PROSITE-ProRule" id="PRU10141"/>
    </source>
</evidence>
<dbReference type="GO" id="GO:0005524">
    <property type="term" value="F:ATP binding"/>
    <property type="evidence" value="ECO:0007669"/>
    <property type="project" value="UniProtKB-UniRule"/>
</dbReference>
<dbReference type="PANTHER" id="PTHR11909">
    <property type="entry name" value="CASEIN KINASE-RELATED"/>
    <property type="match status" value="1"/>
</dbReference>
<reference evidence="5" key="1">
    <citation type="submission" date="2022-11" db="UniProtKB">
        <authorList>
            <consortium name="WormBaseParasite"/>
        </authorList>
    </citation>
    <scope>IDENTIFICATION</scope>
</reference>
<feature type="binding site" evidence="1">
    <location>
        <position position="87"/>
    </location>
    <ligand>
        <name>ATP</name>
        <dbReference type="ChEBI" id="CHEBI:30616"/>
    </ligand>
</feature>
<dbReference type="SMART" id="SM00220">
    <property type="entry name" value="S_TKc"/>
    <property type="match status" value="1"/>
</dbReference>
<feature type="compositionally biased region" description="Basic and acidic residues" evidence="2">
    <location>
        <begin position="361"/>
        <end position="372"/>
    </location>
</feature>
<evidence type="ECO:0000313" key="5">
    <source>
        <dbReference type="WBParaSite" id="PgR011_g040_t01"/>
    </source>
</evidence>
<dbReference type="InterPro" id="IPR011009">
    <property type="entry name" value="Kinase-like_dom_sf"/>
</dbReference>
<dbReference type="Proteomes" id="UP000887569">
    <property type="component" value="Unplaced"/>
</dbReference>
<organism evidence="4 5">
    <name type="scientific">Parascaris univalens</name>
    <name type="common">Nematode worm</name>
    <dbReference type="NCBI Taxonomy" id="6257"/>
    <lineage>
        <taxon>Eukaryota</taxon>
        <taxon>Metazoa</taxon>
        <taxon>Ecdysozoa</taxon>
        <taxon>Nematoda</taxon>
        <taxon>Chromadorea</taxon>
        <taxon>Rhabditida</taxon>
        <taxon>Spirurina</taxon>
        <taxon>Ascaridomorpha</taxon>
        <taxon>Ascaridoidea</taxon>
        <taxon>Ascarididae</taxon>
        <taxon>Parascaris</taxon>
    </lineage>
</organism>